<gene>
    <name evidence="17" type="ORF">CPTMiller_0039</name>
</gene>
<dbReference type="GO" id="GO:0039686">
    <property type="term" value="P:bidirectional double-stranded viral DNA replication"/>
    <property type="evidence" value="ECO:0007669"/>
    <property type="project" value="UniProtKB-UniRule"/>
</dbReference>
<evidence type="ECO:0000256" key="12">
    <source>
        <dbReference type="ARBA" id="ARBA00049244"/>
    </source>
</evidence>
<keyword evidence="9 13" id="KW-0239">DNA-directed DNA polymerase</keyword>
<dbReference type="GeneID" id="22113511"/>
<dbReference type="InterPro" id="IPR006172">
    <property type="entry name" value="DNA-dir_DNA_pol_B"/>
</dbReference>
<feature type="binding site" evidence="13">
    <location>
        <position position="116"/>
    </location>
    <ligand>
        <name>Mg(2+)</name>
        <dbReference type="ChEBI" id="CHEBI:18420"/>
        <label>1</label>
        <note>catalytic; for 3'-5' exonuclease activity</note>
    </ligand>
</feature>
<dbReference type="Proteomes" id="UP000201263">
    <property type="component" value="Segment"/>
</dbReference>
<feature type="binding site" evidence="13">
    <location>
        <position position="403"/>
    </location>
    <ligand>
        <name>Mg(2+)</name>
        <dbReference type="ChEBI" id="CHEBI:18420"/>
        <label>4</label>
        <note>catalytic; for polymerase activity</note>
    </ligand>
</feature>
<evidence type="ECO:0000313" key="17">
    <source>
        <dbReference type="EMBL" id="AIK67975.1"/>
    </source>
</evidence>
<dbReference type="Gene3D" id="1.20.1280.300">
    <property type="match status" value="1"/>
</dbReference>
<dbReference type="Gene3D" id="3.40.1820.10">
    <property type="entry name" value="DnaQ-like 3'-5' exonuclease"/>
    <property type="match status" value="1"/>
</dbReference>
<comment type="catalytic activity">
    <reaction evidence="12 13 14">
        <text>DNA(n) + a 2'-deoxyribonucleoside 5'-triphosphate = DNA(n+1) + diphosphate</text>
        <dbReference type="Rhea" id="RHEA:22508"/>
        <dbReference type="Rhea" id="RHEA-COMP:17339"/>
        <dbReference type="Rhea" id="RHEA-COMP:17340"/>
        <dbReference type="ChEBI" id="CHEBI:33019"/>
        <dbReference type="ChEBI" id="CHEBI:61560"/>
        <dbReference type="ChEBI" id="CHEBI:173112"/>
        <dbReference type="EC" id="2.7.7.7"/>
    </reaction>
</comment>
<dbReference type="KEGG" id="vg:22113511"/>
<feature type="binding site" evidence="13">
    <location>
        <position position="319"/>
    </location>
    <ligand>
        <name>Mg(2+)</name>
        <dbReference type="ChEBI" id="CHEBI:18420"/>
        <label>2</label>
        <note>catalytic; for 3'-5' exonuclease activity</note>
    </ligand>
</feature>
<feature type="binding site" evidence="13">
    <location>
        <position position="114"/>
    </location>
    <ligand>
        <name>Mg(2+)</name>
        <dbReference type="ChEBI" id="CHEBI:18420"/>
        <label>1</label>
        <note>catalytic; for 3'-5' exonuclease activity</note>
    </ligand>
</feature>
<dbReference type="EMBL" id="KM236237">
    <property type="protein sequence ID" value="AIK67975.1"/>
    <property type="molecule type" value="Genomic_DNA"/>
</dbReference>
<feature type="region of interest" description="Interaction with the polymerase clamp" evidence="13">
    <location>
        <begin position="893"/>
        <end position="901"/>
    </location>
</feature>
<evidence type="ECO:0000256" key="13">
    <source>
        <dbReference type="HAMAP-Rule" id="MF_04100"/>
    </source>
</evidence>
<dbReference type="Gene3D" id="1.10.287.690">
    <property type="entry name" value="Helix hairpin bin"/>
    <property type="match status" value="1"/>
</dbReference>
<comment type="cofactor">
    <cofactor evidence="13">
        <name>Mg(2+)</name>
        <dbReference type="ChEBI" id="CHEBI:18420"/>
    </cofactor>
</comment>
<comment type="function">
    <text evidence="13">Replicates the viral genomic DNA. This polymerase possesses two enzymatic activities: DNA synthesis (polymerase) and an exonucleolytic activity that degrades single-stranded DNA in the 3'- to 5'-direction for proofreading purpose.</text>
</comment>
<keyword evidence="13" id="KW-0511">Multifunctional enzyme</keyword>
<evidence type="ECO:0000256" key="8">
    <source>
        <dbReference type="ARBA" id="ARBA00022839"/>
    </source>
</evidence>
<dbReference type="PRINTS" id="PR00106">
    <property type="entry name" value="DNAPOLB"/>
</dbReference>
<dbReference type="InterPro" id="IPR050240">
    <property type="entry name" value="DNA_pol_type-B"/>
</dbReference>
<dbReference type="EC" id="3.1.11.-" evidence="13"/>
<keyword evidence="11 13" id="KW-0238">DNA-binding</keyword>
<feature type="binding site" evidence="13">
    <location>
        <begin position="406"/>
        <end position="408"/>
    </location>
    <ligand>
        <name>substrate</name>
    </ligand>
</feature>
<keyword evidence="10 13" id="KW-1194">Viral DNA replication</keyword>
<dbReference type="GO" id="GO:0008408">
    <property type="term" value="F:3'-5' exonuclease activity"/>
    <property type="evidence" value="ECO:0007669"/>
    <property type="project" value="UniProtKB-UniRule"/>
</dbReference>
<dbReference type="SMART" id="SM00486">
    <property type="entry name" value="POLBc"/>
    <property type="match status" value="1"/>
</dbReference>
<evidence type="ECO:0000259" key="15">
    <source>
        <dbReference type="Pfam" id="PF00136"/>
    </source>
</evidence>
<dbReference type="GO" id="GO:0006261">
    <property type="term" value="P:DNA-templated DNA replication"/>
    <property type="evidence" value="ECO:0007669"/>
    <property type="project" value="TreeGrafter"/>
</dbReference>
<feature type="binding site" evidence="13">
    <location>
        <position position="617"/>
    </location>
    <ligand>
        <name>Mg(2+)</name>
        <dbReference type="ChEBI" id="CHEBI:18420"/>
        <label>3</label>
        <note>catalytic; for polymerase activity</note>
    </ligand>
</feature>
<dbReference type="InterPro" id="IPR023211">
    <property type="entry name" value="DNA_pol_palm_dom_sf"/>
</dbReference>
<keyword evidence="6 13" id="KW-0540">Nuclease</keyword>
<feature type="site" description="Optimization of metal coordination by the polymerase active site" evidence="13">
    <location>
        <position position="701"/>
    </location>
</feature>
<protein>
    <recommendedName>
        <fullName evidence="2 13">DNA-directed DNA polymerase</fullName>
        <ecNumber evidence="2 13">2.7.7.7</ecNumber>
        <ecNumber evidence="13">3.1.11.-</ecNumber>
    </recommendedName>
</protein>
<dbReference type="InterPro" id="IPR012337">
    <property type="entry name" value="RNaseH-like_sf"/>
</dbReference>
<dbReference type="Pfam" id="PF03104">
    <property type="entry name" value="DNA_pol_B_exo1"/>
    <property type="match status" value="1"/>
</dbReference>
<dbReference type="Gene3D" id="3.30.342.10">
    <property type="entry name" value="DNA Polymerase, chain B, domain 1"/>
    <property type="match status" value="1"/>
</dbReference>
<accession>A0A076YKU3</accession>
<dbReference type="RefSeq" id="YP_009097641.1">
    <property type="nucleotide sequence ID" value="NC_025414.1"/>
</dbReference>
<feature type="binding site" evidence="13">
    <location>
        <position position="213"/>
    </location>
    <ligand>
        <name>Mg(2+)</name>
        <dbReference type="ChEBI" id="CHEBI:18420"/>
        <label>2</label>
        <note>catalytic; for 3'-5' exonuclease activity</note>
    </ligand>
</feature>
<dbReference type="Gene3D" id="3.30.420.10">
    <property type="entry name" value="Ribonuclease H-like superfamily/Ribonuclease H"/>
    <property type="match status" value="1"/>
</dbReference>
<evidence type="ECO:0000256" key="5">
    <source>
        <dbReference type="ARBA" id="ARBA00022705"/>
    </source>
</evidence>
<evidence type="ECO:0000259" key="16">
    <source>
        <dbReference type="Pfam" id="PF03104"/>
    </source>
</evidence>
<evidence type="ECO:0000313" key="18">
    <source>
        <dbReference type="Proteomes" id="UP000201263"/>
    </source>
</evidence>
<evidence type="ECO:0000256" key="7">
    <source>
        <dbReference type="ARBA" id="ARBA00022801"/>
    </source>
</evidence>
<feature type="domain" description="DNA-directed DNA polymerase family B exonuclease" evidence="16">
    <location>
        <begin position="100"/>
        <end position="285"/>
    </location>
</feature>
<sequence length="901" mass="104620">MNEFYLSVEQMGDHIYERFIDSDGREQVRKTKYEPTLFQHAMAGTDSPYKDIYGKTCIKKKFDCIKDAKNWMQRMKDVGMEALGMDDFRLAYISDTYRNEIDYNRERIRIASLDIEVTAPEFPDPREAKYAIDAITHYDSVEDKFFVYDLVEGGLDEWVASKVDTEKEISEEDLKKIVYRAFQTEKSLLSAYIKDWKERTPVIVTGWNSNKFDIAYIITRYLNIFGQNVVRHFSPFGKVTAKTTTDQYGNEQLGYEIYGVSQMDGMDLYKKFSFTPQPSYSLGAIAEYETGKNKVDYEGSLSELRQKDHQTYITYNIVDVIRVLDIDGKRNFIELVLSVAYYAKINFPGVMSPLKTWDAIIYNSLREDKIAIPENKRHTKTPYDGAYVKDPVVAPYKYIVSFDLTSLYPSIIRQVNISPETIANSFAVRPLDEYINKTAPRPSDEFSCSPNGWMFRRDIKGVIPVEIKKVFDQRKMWKKRMMAGERNLELIKHELEHLTDAHNQMFDPDFDFYTDFSDESKAVLKTLTKQMLKAVKKVCEKKIAQANTAQLNRKISINSLYGALGNEHFRYFDIRNASAITMFGQLAIQWIERKVNEYLNQLCNTTDYAYVRYCDTDSIYVCMDNVIEKVGGESKFRDNNHWVDFLDKFSRERMEPIIDKGYRELCEYMNNVEHLMFMDREIISGPPLGSKGLGSFWTAKKRYAANVWDSEGTRYEKPKLKIMGMETQRSSTPTAVKVFLKEAIRRILQEGEESLHESFKVFEEEYKALDYREIAGVSSANNITKYNDGTGHPIKGTPNHIKGVLFFNRLTRGIQGITQIMEGEKVMVLPLRDKNPWQADCIAWQSGSRLPNEIESDILKWVDYNGLFEKHVISPLKNITEACKIDYEKRASLNTLFGDDW</sequence>
<comment type="similarity">
    <text evidence="1 13 14">Belongs to the DNA polymerase type-B family.</text>
</comment>
<comment type="domain">
    <text evidence="13">The N-terminus contains the 3'-5' exonuclease activity. The C-terminus contains the polymerase activity and is involved in binding to the polymerase clamp protein. A beta hairpin structure is necessary for the proofreading function of the polymerase.</text>
</comment>
<feature type="binding site" evidence="13">
    <location>
        <position position="617"/>
    </location>
    <ligand>
        <name>Mg(2+)</name>
        <dbReference type="ChEBI" id="CHEBI:18420"/>
        <label>4</label>
        <note>catalytic; for polymerase activity</note>
    </ligand>
</feature>
<feature type="binding site" evidence="13">
    <location>
        <position position="404"/>
    </location>
    <ligand>
        <name>Mg(2+)</name>
        <dbReference type="ChEBI" id="CHEBI:18420"/>
        <label>4</label>
        <note>catalytic; for polymerase activity</note>
    </ligand>
</feature>
<keyword evidence="4 13" id="KW-0548">Nucleotidyltransferase</keyword>
<dbReference type="InterPro" id="IPR043502">
    <property type="entry name" value="DNA/RNA_pol_sf"/>
</dbReference>
<dbReference type="InterPro" id="IPR034749">
    <property type="entry name" value="DPOL_T4"/>
</dbReference>
<keyword evidence="18" id="KW-1185">Reference proteome</keyword>
<keyword evidence="13" id="KW-0479">Metal-binding</keyword>
<evidence type="ECO:0000256" key="2">
    <source>
        <dbReference type="ARBA" id="ARBA00012417"/>
    </source>
</evidence>
<feature type="domain" description="DNA-directed DNA polymerase family B multifunctional" evidence="15">
    <location>
        <begin position="364"/>
        <end position="484"/>
    </location>
</feature>
<keyword evidence="13" id="KW-0460">Magnesium</keyword>
<dbReference type="Gene3D" id="3.90.1600.10">
    <property type="entry name" value="Palm domain of DNA polymerase"/>
    <property type="match status" value="1"/>
</dbReference>
<name>A0A076YKU3_9CAUD</name>
<dbReference type="InterPro" id="IPR006134">
    <property type="entry name" value="DNA-dir_DNA_pol_B_multi_dom"/>
</dbReference>
<dbReference type="GO" id="GO:0046872">
    <property type="term" value="F:metal ion binding"/>
    <property type="evidence" value="ECO:0007669"/>
    <property type="project" value="UniProtKB-KW"/>
</dbReference>
<feature type="site" description="Essential for viral replication" evidence="13">
    <location>
        <position position="709"/>
    </location>
</feature>
<feature type="site" description="Optimization of metal coordination by the polymerase active site" evidence="13">
    <location>
        <position position="615"/>
    </location>
</feature>
<dbReference type="HAMAP" id="MF_04100">
    <property type="entry name" value="DPOL_T4"/>
    <property type="match status" value="1"/>
</dbReference>
<dbReference type="SUPFAM" id="SSF53098">
    <property type="entry name" value="Ribonuclease H-like"/>
    <property type="match status" value="1"/>
</dbReference>
<dbReference type="PROSITE" id="PS00116">
    <property type="entry name" value="DNA_POLYMERASE_B"/>
    <property type="match status" value="1"/>
</dbReference>
<keyword evidence="7 13" id="KW-0378">Hydrolase</keyword>
<feature type="region of interest" description="Binding of DNA in B-conformation" evidence="13">
    <location>
        <begin position="700"/>
        <end position="703"/>
    </location>
</feature>
<feature type="domain" description="DNA-directed DNA polymerase family B multifunctional" evidence="15">
    <location>
        <begin position="528"/>
        <end position="624"/>
    </location>
</feature>
<evidence type="ECO:0000256" key="3">
    <source>
        <dbReference type="ARBA" id="ARBA00022679"/>
    </source>
</evidence>
<evidence type="ECO:0000256" key="4">
    <source>
        <dbReference type="ARBA" id="ARBA00022695"/>
    </source>
</evidence>
<feature type="binding site" evidence="13">
    <location>
        <position position="554"/>
    </location>
    <ligand>
        <name>substrate</name>
    </ligand>
</feature>
<organism evidence="17 18">
    <name type="scientific">Citrobacter phage Miller</name>
    <dbReference type="NCBI Taxonomy" id="1527524"/>
    <lineage>
        <taxon>Viruses</taxon>
        <taxon>Duplodnaviria</taxon>
        <taxon>Heunggongvirae</taxon>
        <taxon>Uroviricota</taxon>
        <taxon>Caudoviricetes</taxon>
        <taxon>Pantevenvirales</taxon>
        <taxon>Straboviridae</taxon>
        <taxon>Pseudotevenvirus</taxon>
        <taxon>Pseudotevenvirus miller</taxon>
    </lineage>
</organism>
<keyword evidence="3 13" id="KW-0808">Transferase</keyword>
<evidence type="ECO:0000256" key="9">
    <source>
        <dbReference type="ARBA" id="ARBA00022932"/>
    </source>
</evidence>
<dbReference type="GO" id="GO:0000166">
    <property type="term" value="F:nucleotide binding"/>
    <property type="evidence" value="ECO:0007669"/>
    <property type="project" value="UniProtKB-UniRule"/>
</dbReference>
<evidence type="ECO:0000256" key="6">
    <source>
        <dbReference type="ARBA" id="ARBA00022722"/>
    </source>
</evidence>
<feature type="binding site" evidence="13">
    <location>
        <position position="319"/>
    </location>
    <ligand>
        <name>Mg(2+)</name>
        <dbReference type="ChEBI" id="CHEBI:18420"/>
        <label>1</label>
        <note>catalytic; for 3'-5' exonuclease activity</note>
    </ligand>
</feature>
<dbReference type="InterPro" id="IPR006133">
    <property type="entry name" value="DNA-dir_DNA_pol_B_exonuc"/>
</dbReference>
<feature type="region of interest" description="Polymerase" evidence="13">
    <location>
        <begin position="372"/>
        <end position="901"/>
    </location>
</feature>
<evidence type="ECO:0000256" key="11">
    <source>
        <dbReference type="ARBA" id="ARBA00023125"/>
    </source>
</evidence>
<proteinExistence type="inferred from homology"/>
<keyword evidence="5 13" id="KW-0235">DNA replication</keyword>
<evidence type="ECO:0000256" key="14">
    <source>
        <dbReference type="RuleBase" id="RU000442"/>
    </source>
</evidence>
<dbReference type="Pfam" id="PF00136">
    <property type="entry name" value="DNA_pol_B"/>
    <property type="match status" value="2"/>
</dbReference>
<dbReference type="PANTHER" id="PTHR10322:SF23">
    <property type="entry name" value="DNA POLYMERASE DELTA CATALYTIC SUBUNIT"/>
    <property type="match status" value="1"/>
</dbReference>
<comment type="caution">
    <text evidence="13">Lacks conserved residue(s) required for the propagation of feature annotation.</text>
</comment>
<dbReference type="GO" id="GO:0003887">
    <property type="term" value="F:DNA-directed DNA polymerase activity"/>
    <property type="evidence" value="ECO:0007669"/>
    <property type="project" value="UniProtKB-UniRule"/>
</dbReference>
<dbReference type="InterPro" id="IPR036397">
    <property type="entry name" value="RNaseH_sf"/>
</dbReference>
<evidence type="ECO:0000256" key="1">
    <source>
        <dbReference type="ARBA" id="ARBA00005755"/>
    </source>
</evidence>
<feature type="binding site" evidence="13">
    <location>
        <position position="403"/>
    </location>
    <ligand>
        <name>Mg(2+)</name>
        <dbReference type="ChEBI" id="CHEBI:18420"/>
        <label>3</label>
        <note>catalytic; for polymerase activity</note>
    </ligand>
</feature>
<dbReference type="SUPFAM" id="SSF56672">
    <property type="entry name" value="DNA/RNA polymerases"/>
    <property type="match status" value="1"/>
</dbReference>
<feature type="binding site" evidence="13">
    <location>
        <position position="474"/>
    </location>
    <ligand>
        <name>substrate</name>
    </ligand>
</feature>
<dbReference type="GO" id="GO:0003677">
    <property type="term" value="F:DNA binding"/>
    <property type="evidence" value="ECO:0007669"/>
    <property type="project" value="UniProtKB-UniRule"/>
</dbReference>
<comment type="subunit">
    <text evidence="13">Part of the replicase complex that includes the DNA polymerase, the polymerase clamp, the clamp loader complex, the single-stranded DNA binding protein, and the primase/helicase. Interacts with the polymerase clamp; this interaction constitutes the polymerase holoenzyme.</text>
</comment>
<keyword evidence="8 13" id="KW-0269">Exonuclease</keyword>
<reference evidence="17 18" key="1">
    <citation type="submission" date="2014-07" db="EMBL/GenBank/DDBJ databases">
        <title>Complete Genome of Citrobacter freundii Myophage Miller.</title>
        <authorList>
            <person name="Hwang K."/>
            <person name="Luna A.J."/>
            <person name="Hernandez A.C."/>
            <person name="Everett G.F.K."/>
        </authorList>
    </citation>
    <scope>NUCLEOTIDE SEQUENCE [LARGE SCALE GENOMIC DNA]</scope>
</reference>
<evidence type="ECO:0000256" key="10">
    <source>
        <dbReference type="ARBA" id="ARBA00023109"/>
    </source>
</evidence>
<dbReference type="PANTHER" id="PTHR10322">
    <property type="entry name" value="DNA POLYMERASE CATALYTIC SUBUNIT"/>
    <property type="match status" value="1"/>
</dbReference>
<dbReference type="EC" id="2.7.7.7" evidence="2 13"/>
<dbReference type="InterPro" id="IPR017964">
    <property type="entry name" value="DNA-dir_DNA_pol_B_CS"/>
</dbReference>